<keyword evidence="1" id="KW-0732">Signal</keyword>
<sequence>MLWVFVCVAVFNVNSYDHRGKDCKFCGETHRNGTTFKYPPKSCEMYKCLNGEVKHQQPGKPFIAFVMSEQLYK</sequence>
<keyword evidence="3" id="KW-1185">Reference proteome</keyword>
<feature type="chain" id="PRO_5043954854" evidence="1">
    <location>
        <begin position="16"/>
        <end position="73"/>
    </location>
</feature>
<dbReference type="Proteomes" id="UP000735302">
    <property type="component" value="Unassembled WGS sequence"/>
</dbReference>
<name>A0AAV4BE15_9GAST</name>
<gene>
    <name evidence="2" type="ORF">PoB_004393200</name>
</gene>
<organism evidence="2 3">
    <name type="scientific">Plakobranchus ocellatus</name>
    <dbReference type="NCBI Taxonomy" id="259542"/>
    <lineage>
        <taxon>Eukaryota</taxon>
        <taxon>Metazoa</taxon>
        <taxon>Spiralia</taxon>
        <taxon>Lophotrochozoa</taxon>
        <taxon>Mollusca</taxon>
        <taxon>Gastropoda</taxon>
        <taxon>Heterobranchia</taxon>
        <taxon>Euthyneura</taxon>
        <taxon>Panpulmonata</taxon>
        <taxon>Sacoglossa</taxon>
        <taxon>Placobranchoidea</taxon>
        <taxon>Plakobranchidae</taxon>
        <taxon>Plakobranchus</taxon>
    </lineage>
</organism>
<comment type="caution">
    <text evidence="2">The sequence shown here is derived from an EMBL/GenBank/DDBJ whole genome shotgun (WGS) entry which is preliminary data.</text>
</comment>
<accession>A0AAV4BE15</accession>
<evidence type="ECO:0000313" key="2">
    <source>
        <dbReference type="EMBL" id="GFO17427.1"/>
    </source>
</evidence>
<dbReference type="EMBL" id="BLXT01004812">
    <property type="protein sequence ID" value="GFO17427.1"/>
    <property type="molecule type" value="Genomic_DNA"/>
</dbReference>
<evidence type="ECO:0000313" key="3">
    <source>
        <dbReference type="Proteomes" id="UP000735302"/>
    </source>
</evidence>
<reference evidence="2 3" key="1">
    <citation type="journal article" date="2021" name="Elife">
        <title>Chloroplast acquisition without the gene transfer in kleptoplastic sea slugs, Plakobranchus ocellatus.</title>
        <authorList>
            <person name="Maeda T."/>
            <person name="Takahashi S."/>
            <person name="Yoshida T."/>
            <person name="Shimamura S."/>
            <person name="Takaki Y."/>
            <person name="Nagai Y."/>
            <person name="Toyoda A."/>
            <person name="Suzuki Y."/>
            <person name="Arimoto A."/>
            <person name="Ishii H."/>
            <person name="Satoh N."/>
            <person name="Nishiyama T."/>
            <person name="Hasebe M."/>
            <person name="Maruyama T."/>
            <person name="Minagawa J."/>
            <person name="Obokata J."/>
            <person name="Shigenobu S."/>
        </authorList>
    </citation>
    <scope>NUCLEOTIDE SEQUENCE [LARGE SCALE GENOMIC DNA]</scope>
</reference>
<proteinExistence type="predicted"/>
<dbReference type="AlphaFoldDB" id="A0AAV4BE15"/>
<protein>
    <submittedName>
        <fullName evidence="2">Uncharacterized protein</fullName>
    </submittedName>
</protein>
<evidence type="ECO:0000256" key="1">
    <source>
        <dbReference type="SAM" id="SignalP"/>
    </source>
</evidence>
<feature type="signal peptide" evidence="1">
    <location>
        <begin position="1"/>
        <end position="15"/>
    </location>
</feature>